<feature type="transmembrane region" description="Helical" evidence="6">
    <location>
        <begin position="98"/>
        <end position="118"/>
    </location>
</feature>
<evidence type="ECO:0000256" key="6">
    <source>
        <dbReference type="SAM" id="Phobius"/>
    </source>
</evidence>
<feature type="transmembrane region" description="Helical" evidence="6">
    <location>
        <begin position="393"/>
        <end position="422"/>
    </location>
</feature>
<feature type="compositionally biased region" description="Basic and acidic residues" evidence="5">
    <location>
        <begin position="498"/>
        <end position="519"/>
    </location>
</feature>
<reference evidence="8 9" key="1">
    <citation type="submission" date="2019-12" db="EMBL/GenBank/DDBJ databases">
        <title>Comparative genomics gives insights into the taxonomy of the Azoarcus-Aromatoleum group and reveals separate origins of nif in the plant-associated Azoarcus and non-plant-associated Aromatoleum sub-groups.</title>
        <authorList>
            <person name="Lafos M."/>
            <person name="Maluk M."/>
            <person name="Batista M."/>
            <person name="Junghare M."/>
            <person name="Carmona M."/>
            <person name="Faoro H."/>
            <person name="Cruz L.M."/>
            <person name="Battistoni F."/>
            <person name="De Souza E."/>
            <person name="Pedrosa F."/>
            <person name="Chen W.-M."/>
            <person name="Poole P.S."/>
            <person name="Dixon R.A."/>
            <person name="James E.K."/>
        </authorList>
    </citation>
    <scope>NUCLEOTIDE SEQUENCE [LARGE SCALE GENOMIC DNA]</scope>
    <source>
        <strain evidence="8 9">T</strain>
    </source>
</reference>
<feature type="region of interest" description="Disordered" evidence="5">
    <location>
        <begin position="498"/>
        <end position="528"/>
    </location>
</feature>
<feature type="domain" description="STAS" evidence="7">
    <location>
        <begin position="437"/>
        <end position="528"/>
    </location>
</feature>
<organism evidence="8 9">
    <name type="scientific">Aromatoleum toluolicum</name>
    <dbReference type="NCBI Taxonomy" id="90060"/>
    <lineage>
        <taxon>Bacteria</taxon>
        <taxon>Pseudomonadati</taxon>
        <taxon>Pseudomonadota</taxon>
        <taxon>Betaproteobacteria</taxon>
        <taxon>Rhodocyclales</taxon>
        <taxon>Rhodocyclaceae</taxon>
        <taxon>Aromatoleum</taxon>
    </lineage>
</organism>
<comment type="subcellular location">
    <subcellularLocation>
        <location evidence="1">Membrane</location>
        <topology evidence="1">Multi-pass membrane protein</topology>
    </subcellularLocation>
</comment>
<evidence type="ECO:0000256" key="4">
    <source>
        <dbReference type="ARBA" id="ARBA00023136"/>
    </source>
</evidence>
<dbReference type="Proteomes" id="UP000634522">
    <property type="component" value="Unassembled WGS sequence"/>
</dbReference>
<dbReference type="Gene3D" id="3.30.750.24">
    <property type="entry name" value="STAS domain"/>
    <property type="match status" value="1"/>
</dbReference>
<protein>
    <submittedName>
        <fullName evidence="8">SulP family inorganic anion transporter</fullName>
    </submittedName>
</protein>
<keyword evidence="9" id="KW-1185">Reference proteome</keyword>
<dbReference type="InterPro" id="IPR036513">
    <property type="entry name" value="STAS_dom_sf"/>
</dbReference>
<feature type="transmembrane region" description="Helical" evidence="6">
    <location>
        <begin position="48"/>
        <end position="66"/>
    </location>
</feature>
<dbReference type="PANTHER" id="PTHR11814">
    <property type="entry name" value="SULFATE TRANSPORTER"/>
    <property type="match status" value="1"/>
</dbReference>
<proteinExistence type="predicted"/>
<comment type="caution">
    <text evidence="8">The sequence shown here is derived from an EMBL/GenBank/DDBJ whole genome shotgun (WGS) entry which is preliminary data.</text>
</comment>
<dbReference type="EMBL" id="WTVS01000030">
    <property type="protein sequence ID" value="NMF98655.1"/>
    <property type="molecule type" value="Genomic_DNA"/>
</dbReference>
<feature type="transmembrane region" description="Helical" evidence="6">
    <location>
        <begin position="201"/>
        <end position="219"/>
    </location>
</feature>
<accession>A0ABX1NH97</accession>
<dbReference type="Pfam" id="PF00916">
    <property type="entry name" value="Sulfate_transp"/>
    <property type="match status" value="1"/>
</dbReference>
<dbReference type="PROSITE" id="PS50801">
    <property type="entry name" value="STAS"/>
    <property type="match status" value="1"/>
</dbReference>
<evidence type="ECO:0000313" key="9">
    <source>
        <dbReference type="Proteomes" id="UP000634522"/>
    </source>
</evidence>
<feature type="transmembrane region" description="Helical" evidence="6">
    <location>
        <begin position="261"/>
        <end position="283"/>
    </location>
</feature>
<evidence type="ECO:0000256" key="1">
    <source>
        <dbReference type="ARBA" id="ARBA00004141"/>
    </source>
</evidence>
<keyword evidence="2 6" id="KW-0812">Transmembrane</keyword>
<evidence type="ECO:0000256" key="2">
    <source>
        <dbReference type="ARBA" id="ARBA00022692"/>
    </source>
</evidence>
<name>A0ABX1NH97_9RHOO</name>
<evidence type="ECO:0000256" key="3">
    <source>
        <dbReference type="ARBA" id="ARBA00022989"/>
    </source>
</evidence>
<evidence type="ECO:0000259" key="7">
    <source>
        <dbReference type="PROSITE" id="PS50801"/>
    </source>
</evidence>
<feature type="transmembrane region" description="Helical" evidence="6">
    <location>
        <begin position="343"/>
        <end position="372"/>
    </location>
</feature>
<dbReference type="InterPro" id="IPR002645">
    <property type="entry name" value="STAS_dom"/>
</dbReference>
<dbReference type="InterPro" id="IPR001902">
    <property type="entry name" value="SLC26A/SulP_fam"/>
</dbReference>
<gene>
    <name evidence="8" type="ORF">GPA27_14815</name>
</gene>
<evidence type="ECO:0000256" key="5">
    <source>
        <dbReference type="SAM" id="MobiDB-lite"/>
    </source>
</evidence>
<dbReference type="SUPFAM" id="SSF52091">
    <property type="entry name" value="SpoIIaa-like"/>
    <property type="match status" value="1"/>
</dbReference>
<sequence length="528" mass="57363">MNVKTGVFAWAPLRAGALGNELLIGLTLAIVVLPQAIAFSTTLAGLPSYFGLYGAIWGVLITALLNPSRVFHGGPNSTLSAVVGVTLLPIAPQFGPDYIGYALTLFLLAGLIQLAFLAVRPLGRVLDFVSEPVANGMICGIGLYMIFKSFPAFAGLPINTQVEWRLWIAWQSFLAVLEIGNLHAIHIGLITLLVTVVARQFAALRNWAILLGIIAGTLYSEYLNARLGLAETLIEQTANVSAAGAVYPSLPLFAQEAMPDIISIIPGAVTLALLGLFQTVAAMRRMNRRSGQFVDARHGIFADALSNCVLPFISALPTCASFNRMSLMHAMNTGSRLAAVSSALFLLALVSFFGDFIAIIPVPAMAAIIMVVGANMIDWSDIRAHFQHRPEAIVFSASFLSVHLFGLFGAVICGSLLALAYAKWEKAHPNVSLERNVLRIRGNIYYGSLPVIESLYHRANSDARFDELVVDFSAVHHIDPEGIRWLAEVGKNHKVRFADRRSGQDRRAASGEPPADRQRKDRRRRRTL</sequence>
<keyword evidence="4 6" id="KW-0472">Membrane</keyword>
<dbReference type="RefSeq" id="WP_169141396.1">
    <property type="nucleotide sequence ID" value="NZ_WTVS01000030.1"/>
</dbReference>
<keyword evidence="3 6" id="KW-1133">Transmembrane helix</keyword>
<feature type="transmembrane region" description="Helical" evidence="6">
    <location>
        <begin position="167"/>
        <end position="194"/>
    </location>
</feature>
<feature type="transmembrane region" description="Helical" evidence="6">
    <location>
        <begin position="125"/>
        <end position="147"/>
    </location>
</feature>
<feature type="transmembrane region" description="Helical" evidence="6">
    <location>
        <begin position="73"/>
        <end position="92"/>
    </location>
</feature>
<dbReference type="InterPro" id="IPR011547">
    <property type="entry name" value="SLC26A/SulP_dom"/>
</dbReference>
<evidence type="ECO:0000313" key="8">
    <source>
        <dbReference type="EMBL" id="NMF98655.1"/>
    </source>
</evidence>